<name>A0A6V8PW69_9ACTN</name>
<dbReference type="SUPFAM" id="SSF52317">
    <property type="entry name" value="Class I glutamine amidotransferase-like"/>
    <property type="match status" value="1"/>
</dbReference>
<feature type="non-terminal residue" evidence="3">
    <location>
        <position position="1"/>
    </location>
</feature>
<sequence>IPGGESTTMGRLMQKYDLIEPIREMGQEGVPIYGTCAGLILLAVKTVEGGQPLLELMDMVARRNAFGRPVDSF</sequence>
<accession>A0A6V8PW69</accession>
<dbReference type="PANTHER" id="PTHR31559">
    <property type="entry name" value="PYRIDOXAL 5'-PHOSPHATE SYNTHASE SUBUNIT SNO"/>
    <property type="match status" value="1"/>
</dbReference>
<dbReference type="GO" id="GO:0005829">
    <property type="term" value="C:cytosol"/>
    <property type="evidence" value="ECO:0007669"/>
    <property type="project" value="TreeGrafter"/>
</dbReference>
<evidence type="ECO:0000313" key="3">
    <source>
        <dbReference type="EMBL" id="GFP36094.1"/>
    </source>
</evidence>
<dbReference type="GO" id="GO:0004359">
    <property type="term" value="F:glutaminase activity"/>
    <property type="evidence" value="ECO:0007669"/>
    <property type="project" value="InterPro"/>
</dbReference>
<protein>
    <submittedName>
        <fullName evidence="3">5'-phosphate synthase pdxT subunit</fullName>
    </submittedName>
</protein>
<dbReference type="GO" id="GO:1903600">
    <property type="term" value="C:glutaminase complex"/>
    <property type="evidence" value="ECO:0007669"/>
    <property type="project" value="TreeGrafter"/>
</dbReference>
<dbReference type="Proteomes" id="UP000576480">
    <property type="component" value="Unassembled WGS sequence"/>
</dbReference>
<proteinExistence type="predicted"/>
<dbReference type="GO" id="GO:0008614">
    <property type="term" value="P:pyridoxine metabolic process"/>
    <property type="evidence" value="ECO:0007669"/>
    <property type="project" value="TreeGrafter"/>
</dbReference>
<dbReference type="EMBL" id="BLSB01000401">
    <property type="protein sequence ID" value="GFP36094.1"/>
    <property type="molecule type" value="Genomic_DNA"/>
</dbReference>
<keyword evidence="1" id="KW-0663">Pyridoxal phosphate</keyword>
<keyword evidence="2" id="KW-0315">Glutamine amidotransferase</keyword>
<organism evidence="3 4">
    <name type="scientific">Candidatus Hakubella thermalkaliphila</name>
    <dbReference type="NCBI Taxonomy" id="2754717"/>
    <lineage>
        <taxon>Bacteria</taxon>
        <taxon>Bacillati</taxon>
        <taxon>Actinomycetota</taxon>
        <taxon>Actinomycetota incertae sedis</taxon>
        <taxon>Candidatus Hakubellales</taxon>
        <taxon>Candidatus Hakubellaceae</taxon>
        <taxon>Candidatus Hakubella</taxon>
    </lineage>
</organism>
<dbReference type="Gene3D" id="3.40.50.880">
    <property type="match status" value="1"/>
</dbReference>
<comment type="caution">
    <text evidence="3">The sequence shown here is derived from an EMBL/GenBank/DDBJ whole genome shotgun (WGS) entry which is preliminary data.</text>
</comment>
<reference evidence="3 4" key="1">
    <citation type="journal article" date="2020" name="Front. Microbiol.">
        <title>Single-cell genomics of novel Actinobacteria with the Wood-Ljungdahl pathway discovered in a serpentinizing system.</title>
        <authorList>
            <person name="Merino N."/>
            <person name="Kawai M."/>
            <person name="Boyd E.S."/>
            <person name="Colman D.R."/>
            <person name="McGlynn S.E."/>
            <person name="Nealson K.H."/>
            <person name="Kurokawa K."/>
            <person name="Hongoh Y."/>
        </authorList>
    </citation>
    <scope>NUCLEOTIDE SEQUENCE [LARGE SCALE GENOMIC DNA]</scope>
    <source>
        <strain evidence="3 4">S43</strain>
    </source>
</reference>
<dbReference type="GO" id="GO:0042823">
    <property type="term" value="P:pyridoxal phosphate biosynthetic process"/>
    <property type="evidence" value="ECO:0007669"/>
    <property type="project" value="InterPro"/>
</dbReference>
<dbReference type="InterPro" id="IPR002161">
    <property type="entry name" value="PdxT/SNO"/>
</dbReference>
<dbReference type="PANTHER" id="PTHR31559:SF0">
    <property type="entry name" value="PYRIDOXAL 5'-PHOSPHATE SYNTHASE SUBUNIT SNO1-RELATED"/>
    <property type="match status" value="1"/>
</dbReference>
<evidence type="ECO:0000256" key="2">
    <source>
        <dbReference type="ARBA" id="ARBA00022962"/>
    </source>
</evidence>
<dbReference type="PROSITE" id="PS51130">
    <property type="entry name" value="PDXT_SNO_2"/>
    <property type="match status" value="1"/>
</dbReference>
<evidence type="ECO:0000313" key="4">
    <source>
        <dbReference type="Proteomes" id="UP000576480"/>
    </source>
</evidence>
<dbReference type="Pfam" id="PF01174">
    <property type="entry name" value="SNO"/>
    <property type="match status" value="1"/>
</dbReference>
<dbReference type="AlphaFoldDB" id="A0A6V8PW69"/>
<dbReference type="InterPro" id="IPR029062">
    <property type="entry name" value="Class_I_gatase-like"/>
</dbReference>
<evidence type="ECO:0000256" key="1">
    <source>
        <dbReference type="ARBA" id="ARBA00022898"/>
    </source>
</evidence>
<dbReference type="PROSITE" id="PS51273">
    <property type="entry name" value="GATASE_TYPE_1"/>
    <property type="match status" value="1"/>
</dbReference>
<gene>
    <name evidence="3" type="ORF">HKBW3S43_01881</name>
</gene>